<name>A0A931H7U5_9BURK</name>
<proteinExistence type="predicted"/>
<keyword evidence="2" id="KW-1185">Reference proteome</keyword>
<reference evidence="1" key="1">
    <citation type="submission" date="2020-11" db="EMBL/GenBank/DDBJ databases">
        <title>Bacterial whole genome sequence for Caenimonas sp. DR4.4.</title>
        <authorList>
            <person name="Le V."/>
            <person name="Ko S.-R."/>
            <person name="Ahn C.-Y."/>
            <person name="Oh H.-M."/>
        </authorList>
    </citation>
    <scope>NUCLEOTIDE SEQUENCE</scope>
    <source>
        <strain evidence="1">DR4.4</strain>
    </source>
</reference>
<accession>A0A931H7U5</accession>
<dbReference type="AlphaFoldDB" id="A0A931H7U5"/>
<protein>
    <submittedName>
        <fullName evidence="1">DUF1631 family protein</fullName>
    </submittedName>
</protein>
<dbReference type="Pfam" id="PF07793">
    <property type="entry name" value="DUF1631"/>
    <property type="match status" value="1"/>
</dbReference>
<sequence length="702" mass="77024">MKEAAAQGRSLIQRLVRRAVYEMPRRAAMQAGEAQRKFLLDATRTLAKHEGSLCEAYPQALLAEFALAISGDARRSGAMSFDSLELMGDEQMQENVDLLRLQQVVLAKVEADLAELNALVCAVQGLRTVQAERNPLRPEAYVRSLRTVTLQSPVPPAMRNCWMLHLGEAMAPELAAVYRDLGAMLRAQGVTPAGFVVTPSPPVPAARDASAPSDRLNVRELRSLLAGEFDEPAPVRAPVAAAHVEYSPTMPAAFEALQEMKQVDKVMRRMQQRGSPDDPRAAAQALGQEVVNLMVENIAGDARLLAPVQQAVRELLPALQRLVLVDPRFFSDRKHPARRLLDTMTQRSLAWQAAEEPGFQAFIDPLRQAVEALRITRTEGAEPFAFALESLEEAWGAEQERDQRFRERAVRALLRAEQRNLLAEKIAREMRARLDVPAAPREISAFITGPWSQVMAQARLADDTGAPDPGGFAALVPDLLWSVQPRLAASSVPRLARLVPQLVEKIGRGLALIDNPPASTQRFLAYLAATHDHAMQSAQQPERPVALSTSMTREELESMMGGDDDTGPGTWLGATEAEHSGFMPTHQSLAPRPLFKETQPGFTDTRPRDLPTLPSSALQPGTWVEMLMGGGWARFQVTWASPHGTLYMFGNGAGRSHSMTRRLIDRMLQGGTLRMVSGQAVVDRALDAVAQAALRNSLDIRL</sequence>
<gene>
    <name evidence="1" type="ORF">I5803_19870</name>
</gene>
<evidence type="ECO:0000313" key="1">
    <source>
        <dbReference type="EMBL" id="MBG9390299.1"/>
    </source>
</evidence>
<organism evidence="1 2">
    <name type="scientific">Caenimonas aquaedulcis</name>
    <dbReference type="NCBI Taxonomy" id="2793270"/>
    <lineage>
        <taxon>Bacteria</taxon>
        <taxon>Pseudomonadati</taxon>
        <taxon>Pseudomonadota</taxon>
        <taxon>Betaproteobacteria</taxon>
        <taxon>Burkholderiales</taxon>
        <taxon>Comamonadaceae</taxon>
        <taxon>Caenimonas</taxon>
    </lineage>
</organism>
<evidence type="ECO:0000313" key="2">
    <source>
        <dbReference type="Proteomes" id="UP000651050"/>
    </source>
</evidence>
<comment type="caution">
    <text evidence="1">The sequence shown here is derived from an EMBL/GenBank/DDBJ whole genome shotgun (WGS) entry which is preliminary data.</text>
</comment>
<dbReference type="InterPro" id="IPR012434">
    <property type="entry name" value="DUF1631"/>
</dbReference>
<dbReference type="EMBL" id="JADWYS010000001">
    <property type="protein sequence ID" value="MBG9390299.1"/>
    <property type="molecule type" value="Genomic_DNA"/>
</dbReference>
<dbReference type="Proteomes" id="UP000651050">
    <property type="component" value="Unassembled WGS sequence"/>
</dbReference>